<proteinExistence type="predicted"/>
<dbReference type="EMBL" id="WJXW01000006">
    <property type="protein sequence ID" value="KAF9735559.1"/>
    <property type="molecule type" value="Genomic_DNA"/>
</dbReference>
<reference evidence="2" key="1">
    <citation type="journal article" date="2020" name="Mol. Plant Microbe Interact.">
        <title>Genome Sequence of the Biocontrol Agent Coniothyrium minitans strain Conio (IMI 134523).</title>
        <authorList>
            <person name="Patel D."/>
            <person name="Shittu T.A."/>
            <person name="Baroncelli R."/>
            <person name="Muthumeenakshi S."/>
            <person name="Osborne T.H."/>
            <person name="Janganan T.K."/>
            <person name="Sreenivasaprasad S."/>
        </authorList>
    </citation>
    <scope>NUCLEOTIDE SEQUENCE</scope>
    <source>
        <strain evidence="2">Conio</strain>
    </source>
</reference>
<feature type="chain" id="PRO_5040235249" description="SSCRP protein" evidence="1">
    <location>
        <begin position="18"/>
        <end position="218"/>
    </location>
</feature>
<name>A0A9P6GK00_9PLEO</name>
<comment type="caution">
    <text evidence="2">The sequence shown here is derived from an EMBL/GenBank/DDBJ whole genome shotgun (WGS) entry which is preliminary data.</text>
</comment>
<keyword evidence="3" id="KW-1185">Reference proteome</keyword>
<dbReference type="AlphaFoldDB" id="A0A9P6GK00"/>
<accession>A0A9P6GK00</accession>
<dbReference type="Proteomes" id="UP000756921">
    <property type="component" value="Unassembled WGS sequence"/>
</dbReference>
<evidence type="ECO:0000313" key="3">
    <source>
        <dbReference type="Proteomes" id="UP000756921"/>
    </source>
</evidence>
<dbReference type="OrthoDB" id="4704201at2759"/>
<feature type="signal peptide" evidence="1">
    <location>
        <begin position="1"/>
        <end position="17"/>
    </location>
</feature>
<gene>
    <name evidence="2" type="ORF">PMIN01_06964</name>
</gene>
<sequence length="218" mass="22601">MRSQLVLWAIATATVSAIPQSQISKRDNINDENGNIKITFSDETVKIGTVKIDEIIAGLSKACSTQGQCDTSTIDFKGQLIAAGLGSSVDDITVHVDPSGAYPTWIHNGLIDGLAAAVKAVAECEDITNTPTCPNPAVYCPAKPVTVNECTVPQYWGINYQAEDAANAAPPFIGSDLTIEVDGTGFCGKLLTSMGAVAGAVHGVAGGIFTLLSLACKD</sequence>
<keyword evidence="1" id="KW-0732">Signal</keyword>
<organism evidence="2 3">
    <name type="scientific">Paraphaeosphaeria minitans</name>
    <dbReference type="NCBI Taxonomy" id="565426"/>
    <lineage>
        <taxon>Eukaryota</taxon>
        <taxon>Fungi</taxon>
        <taxon>Dikarya</taxon>
        <taxon>Ascomycota</taxon>
        <taxon>Pezizomycotina</taxon>
        <taxon>Dothideomycetes</taxon>
        <taxon>Pleosporomycetidae</taxon>
        <taxon>Pleosporales</taxon>
        <taxon>Massarineae</taxon>
        <taxon>Didymosphaeriaceae</taxon>
        <taxon>Paraphaeosphaeria</taxon>
    </lineage>
</organism>
<evidence type="ECO:0000256" key="1">
    <source>
        <dbReference type="SAM" id="SignalP"/>
    </source>
</evidence>
<evidence type="ECO:0000313" key="2">
    <source>
        <dbReference type="EMBL" id="KAF9735559.1"/>
    </source>
</evidence>
<evidence type="ECO:0008006" key="4">
    <source>
        <dbReference type="Google" id="ProtNLM"/>
    </source>
</evidence>
<protein>
    <recommendedName>
        <fullName evidence="4">SSCRP protein</fullName>
    </recommendedName>
</protein>